<accession>A0A318SAQ8</accession>
<dbReference type="Proteomes" id="UP000248326">
    <property type="component" value="Unassembled WGS sequence"/>
</dbReference>
<comment type="caution">
    <text evidence="2">The sequence shown here is derived from an EMBL/GenBank/DDBJ whole genome shotgun (WGS) entry which is preliminary data.</text>
</comment>
<dbReference type="EMBL" id="QJSX01000003">
    <property type="protein sequence ID" value="PYE55300.1"/>
    <property type="molecule type" value="Genomic_DNA"/>
</dbReference>
<evidence type="ECO:0000313" key="3">
    <source>
        <dbReference type="Proteomes" id="UP000248326"/>
    </source>
</evidence>
<keyword evidence="2" id="KW-0808">Transferase</keyword>
<dbReference type="OrthoDB" id="7356080at2"/>
<dbReference type="Gene3D" id="3.40.630.30">
    <property type="match status" value="1"/>
</dbReference>
<dbReference type="AlphaFoldDB" id="A0A318SAQ8"/>
<feature type="domain" description="N-acetyltransferase" evidence="1">
    <location>
        <begin position="1"/>
        <end position="102"/>
    </location>
</feature>
<dbReference type="Pfam" id="PF00583">
    <property type="entry name" value="Acetyltransf_1"/>
    <property type="match status" value="1"/>
</dbReference>
<keyword evidence="3" id="KW-1185">Reference proteome</keyword>
<name>A0A318SAQ8_9DEIO</name>
<dbReference type="PROSITE" id="PS51186">
    <property type="entry name" value="GNAT"/>
    <property type="match status" value="1"/>
</dbReference>
<dbReference type="RefSeq" id="WP_110885657.1">
    <property type="nucleotide sequence ID" value="NZ_QJSX01000003.1"/>
</dbReference>
<evidence type="ECO:0000259" key="1">
    <source>
        <dbReference type="PROSITE" id="PS51186"/>
    </source>
</evidence>
<dbReference type="SUPFAM" id="SSF55729">
    <property type="entry name" value="Acyl-CoA N-acyltransferases (Nat)"/>
    <property type="match status" value="1"/>
</dbReference>
<dbReference type="CDD" id="cd04301">
    <property type="entry name" value="NAT_SF"/>
    <property type="match status" value="1"/>
</dbReference>
<protein>
    <submittedName>
        <fullName evidence="2">Acetyltransferase (GNAT) family protein</fullName>
    </submittedName>
</protein>
<dbReference type="InterPro" id="IPR000182">
    <property type="entry name" value="GNAT_dom"/>
</dbReference>
<sequence>MLSDVDAYRVIRTTNDTYAGVAAFVCHVCPDEPVNPAALQAADEALRAANVPPASWVAVVGEEIVGYTRGWRVQEDRFRLRVLVAPRHRGRGIGNALLEFAE</sequence>
<organism evidence="2 3">
    <name type="scientific">Deinococcus yavapaiensis KR-236</name>
    <dbReference type="NCBI Taxonomy" id="694435"/>
    <lineage>
        <taxon>Bacteria</taxon>
        <taxon>Thermotogati</taxon>
        <taxon>Deinococcota</taxon>
        <taxon>Deinococci</taxon>
        <taxon>Deinococcales</taxon>
        <taxon>Deinococcaceae</taxon>
        <taxon>Deinococcus</taxon>
    </lineage>
</organism>
<reference evidence="2 3" key="1">
    <citation type="submission" date="2018-06" db="EMBL/GenBank/DDBJ databases">
        <title>Genomic Encyclopedia of Type Strains, Phase IV (KMG-IV): sequencing the most valuable type-strain genomes for metagenomic binning, comparative biology and taxonomic classification.</title>
        <authorList>
            <person name="Goeker M."/>
        </authorList>
    </citation>
    <scope>NUCLEOTIDE SEQUENCE [LARGE SCALE GENOMIC DNA]</scope>
    <source>
        <strain evidence="2 3">DSM 18048</strain>
    </source>
</reference>
<dbReference type="GO" id="GO:0016747">
    <property type="term" value="F:acyltransferase activity, transferring groups other than amino-acyl groups"/>
    <property type="evidence" value="ECO:0007669"/>
    <property type="project" value="InterPro"/>
</dbReference>
<proteinExistence type="predicted"/>
<dbReference type="InterPro" id="IPR016181">
    <property type="entry name" value="Acyl_CoA_acyltransferase"/>
</dbReference>
<evidence type="ECO:0000313" key="2">
    <source>
        <dbReference type="EMBL" id="PYE55300.1"/>
    </source>
</evidence>
<gene>
    <name evidence="2" type="ORF">DES52_103133</name>
</gene>